<sequence>MKKLLVFILLLPACFVSWSQKGLPSLTILTQGNKISLRGLSVVNDNVVWVSGSNGTVGRSTNGGKDWRWLKVKGFEKTDFRDIEAFDGSTAIIMGVGEPAYILRTVDGGDTWKVVYENKAKGMFLDAMEFWNRDAGIVIGDPTNGKFFIARTFDGGNTWKEIPDQYKPVADSGEACFAASGTNIRALSNDEAVFVTGGLTSHIFIRDQKISLPMIHGKETTGPNSIAVWDRYHKKGGDKLVIVGGDFSADTSSLKNCFYSNDRGKTWKASKTPPKGYHSCVEFLAKKQLVTCGLTGVDYTFDGGNTWIPISSESFHVVRIAKFGTTVYLAGTNGKIGKLVYSGKVRK</sequence>
<keyword evidence="1" id="KW-0732">Signal</keyword>
<feature type="signal peptide" evidence="1">
    <location>
        <begin position="1"/>
        <end position="19"/>
    </location>
</feature>
<dbReference type="Gene3D" id="2.130.10.10">
    <property type="entry name" value="YVTN repeat-like/Quinoprotein amine dehydrogenase"/>
    <property type="match status" value="2"/>
</dbReference>
<organism evidence="2 3">
    <name type="scientific">Flavisolibacter ginsengisoli DSM 18119</name>
    <dbReference type="NCBI Taxonomy" id="1121884"/>
    <lineage>
        <taxon>Bacteria</taxon>
        <taxon>Pseudomonadati</taxon>
        <taxon>Bacteroidota</taxon>
        <taxon>Chitinophagia</taxon>
        <taxon>Chitinophagales</taxon>
        <taxon>Chitinophagaceae</taxon>
        <taxon>Flavisolibacter</taxon>
    </lineage>
</organism>
<dbReference type="Proteomes" id="UP000184048">
    <property type="component" value="Unassembled WGS sequence"/>
</dbReference>
<dbReference type="InterPro" id="IPR015943">
    <property type="entry name" value="WD40/YVTN_repeat-like_dom_sf"/>
</dbReference>
<dbReference type="CDD" id="cd15482">
    <property type="entry name" value="Sialidase_non-viral"/>
    <property type="match status" value="1"/>
</dbReference>
<evidence type="ECO:0000313" key="3">
    <source>
        <dbReference type="Proteomes" id="UP000184048"/>
    </source>
</evidence>
<dbReference type="STRING" id="1121884.SAMN02745131_00110"/>
<dbReference type="InterPro" id="IPR002860">
    <property type="entry name" value="BNR_rpt"/>
</dbReference>
<keyword evidence="3" id="KW-1185">Reference proteome</keyword>
<dbReference type="OrthoDB" id="9813892at2"/>
<gene>
    <name evidence="2" type="ORF">SAMN02745131_00110</name>
</gene>
<reference evidence="2 3" key="1">
    <citation type="submission" date="2016-11" db="EMBL/GenBank/DDBJ databases">
        <authorList>
            <person name="Jaros S."/>
            <person name="Januszkiewicz K."/>
            <person name="Wedrychowicz H."/>
        </authorList>
    </citation>
    <scope>NUCLEOTIDE SEQUENCE [LARGE SCALE GENOMIC DNA]</scope>
    <source>
        <strain evidence="2 3">DSM 18119</strain>
    </source>
</reference>
<accession>A0A1M4SH46</accession>
<name>A0A1M4SH46_9BACT</name>
<evidence type="ECO:0000313" key="2">
    <source>
        <dbReference type="EMBL" id="SHE31317.1"/>
    </source>
</evidence>
<dbReference type="AlphaFoldDB" id="A0A1M4SH46"/>
<protein>
    <submittedName>
        <fullName evidence="2">BNR/Asp-box repeat-containing protein</fullName>
    </submittedName>
</protein>
<evidence type="ECO:0000256" key="1">
    <source>
        <dbReference type="SAM" id="SignalP"/>
    </source>
</evidence>
<dbReference type="EMBL" id="FQUU01000001">
    <property type="protein sequence ID" value="SHE31317.1"/>
    <property type="molecule type" value="Genomic_DNA"/>
</dbReference>
<proteinExistence type="predicted"/>
<feature type="chain" id="PRO_5012228787" evidence="1">
    <location>
        <begin position="20"/>
        <end position="347"/>
    </location>
</feature>
<dbReference type="PANTHER" id="PTHR47199:SF2">
    <property type="entry name" value="PHOTOSYSTEM II STABILITY_ASSEMBLY FACTOR HCF136, CHLOROPLASTIC"/>
    <property type="match status" value="1"/>
</dbReference>
<dbReference type="SUPFAM" id="SSF50939">
    <property type="entry name" value="Sialidases"/>
    <property type="match status" value="1"/>
</dbReference>
<dbReference type="RefSeq" id="WP_072833291.1">
    <property type="nucleotide sequence ID" value="NZ_FQUU01000001.1"/>
</dbReference>
<dbReference type="Pfam" id="PF02012">
    <property type="entry name" value="BNR"/>
    <property type="match status" value="1"/>
</dbReference>
<dbReference type="InterPro" id="IPR036278">
    <property type="entry name" value="Sialidase_sf"/>
</dbReference>
<dbReference type="PANTHER" id="PTHR47199">
    <property type="entry name" value="PHOTOSYSTEM II STABILITY/ASSEMBLY FACTOR HCF136, CHLOROPLASTIC"/>
    <property type="match status" value="1"/>
</dbReference>